<gene>
    <name evidence="2" type="ORF">GCM10025874_29930</name>
</gene>
<keyword evidence="1" id="KW-0472">Membrane</keyword>
<name>A0AA37UIB5_9MICO</name>
<feature type="transmembrane region" description="Helical" evidence="1">
    <location>
        <begin position="151"/>
        <end position="173"/>
    </location>
</feature>
<feature type="transmembrane region" description="Helical" evidence="1">
    <location>
        <begin position="74"/>
        <end position="96"/>
    </location>
</feature>
<organism evidence="2 3">
    <name type="scientific">Arenivirga flava</name>
    <dbReference type="NCBI Taxonomy" id="1930060"/>
    <lineage>
        <taxon>Bacteria</taxon>
        <taxon>Bacillati</taxon>
        <taxon>Actinomycetota</taxon>
        <taxon>Actinomycetes</taxon>
        <taxon>Micrococcales</taxon>
        <taxon>Microbacteriaceae</taxon>
        <taxon>Arenivirga</taxon>
    </lineage>
</organism>
<dbReference type="EMBL" id="BSUL01000001">
    <property type="protein sequence ID" value="GMA29740.1"/>
    <property type="molecule type" value="Genomic_DNA"/>
</dbReference>
<keyword evidence="1" id="KW-0812">Transmembrane</keyword>
<feature type="transmembrane region" description="Helical" evidence="1">
    <location>
        <begin position="180"/>
        <end position="199"/>
    </location>
</feature>
<evidence type="ECO:0000313" key="2">
    <source>
        <dbReference type="EMBL" id="GMA29740.1"/>
    </source>
</evidence>
<keyword evidence="3" id="KW-1185">Reference proteome</keyword>
<reference evidence="2 3" key="1">
    <citation type="journal article" date="2014" name="Int. J. Syst. Evol. Microbiol.">
        <title>Complete genome sequence of Corynebacterium casei LMG S-19264T (=DSM 44701T), isolated from a smear-ripened cheese.</title>
        <authorList>
            <consortium name="US DOE Joint Genome Institute (JGI-PGF)"/>
            <person name="Walter F."/>
            <person name="Albersmeier A."/>
            <person name="Kalinowski J."/>
            <person name="Ruckert C."/>
        </authorList>
    </citation>
    <scope>NUCLEOTIDE SEQUENCE [LARGE SCALE GENOMIC DNA]</scope>
    <source>
        <strain evidence="2 3">NBRC 112289</strain>
    </source>
</reference>
<comment type="caution">
    <text evidence="2">The sequence shown here is derived from an EMBL/GenBank/DDBJ whole genome shotgun (WGS) entry which is preliminary data.</text>
</comment>
<feature type="transmembrane region" description="Helical" evidence="1">
    <location>
        <begin position="117"/>
        <end position="139"/>
    </location>
</feature>
<dbReference type="AlphaFoldDB" id="A0AA37UIB5"/>
<feature type="transmembrane region" description="Helical" evidence="1">
    <location>
        <begin position="211"/>
        <end position="235"/>
    </location>
</feature>
<accession>A0AA37UIB5</accession>
<sequence length="283" mass="28455">MTSTESAADARTAGIADAPPRSRIPRGVSVESRALLVAIGSVAVASAAAAVLFLEMRVPLSGGLAAGFLDEGLSVGVTAAAAVAVLGVPAFLSTYVSAPRPRRPRRIGHRIRSVVDLAALVLVHIGIAALGLLGSFAVLQDAFLRLALDSWTAAGIVGLVSGLATYFIALSGARVSTTSLSSLLGLFLIAGALSAMLTANDPLWWDKNLSALGVGITASAVIFNATLIVAGLVVVGIADRVAVDLAGWRGGPDRGAAPRDGSASCRWACCSSACCSPPSGRSA</sequence>
<dbReference type="RefSeq" id="WP_284234104.1">
    <property type="nucleotide sequence ID" value="NZ_BSUL01000001.1"/>
</dbReference>
<evidence type="ECO:0000313" key="3">
    <source>
        <dbReference type="Proteomes" id="UP001157160"/>
    </source>
</evidence>
<evidence type="ECO:0000256" key="1">
    <source>
        <dbReference type="SAM" id="Phobius"/>
    </source>
</evidence>
<feature type="transmembrane region" description="Helical" evidence="1">
    <location>
        <begin position="34"/>
        <end position="54"/>
    </location>
</feature>
<dbReference type="Proteomes" id="UP001157160">
    <property type="component" value="Unassembled WGS sequence"/>
</dbReference>
<proteinExistence type="predicted"/>
<keyword evidence="1" id="KW-1133">Transmembrane helix</keyword>
<protein>
    <submittedName>
        <fullName evidence="2">Uncharacterized protein</fullName>
    </submittedName>
</protein>